<dbReference type="GeneID" id="4708984"/>
<proteinExistence type="predicted"/>
<keyword evidence="2" id="KW-1185">Reference proteome</keyword>
<dbReference type="VEuPathDB" id="FungiDB:ACLA_059630"/>
<dbReference type="eggNOG" id="ENOG502RPEV">
    <property type="taxonomic scope" value="Eukaryota"/>
</dbReference>
<reference evidence="1 2" key="1">
    <citation type="journal article" date="2008" name="PLoS Genet.">
        <title>Genomic islands in the pathogenic filamentous fungus Aspergillus fumigatus.</title>
        <authorList>
            <person name="Fedorova N.D."/>
            <person name="Khaldi N."/>
            <person name="Joardar V.S."/>
            <person name="Maiti R."/>
            <person name="Amedeo P."/>
            <person name="Anderson M.J."/>
            <person name="Crabtree J."/>
            <person name="Silva J.C."/>
            <person name="Badger J.H."/>
            <person name="Albarraq A."/>
            <person name="Angiuoli S."/>
            <person name="Bussey H."/>
            <person name="Bowyer P."/>
            <person name="Cotty P.J."/>
            <person name="Dyer P.S."/>
            <person name="Egan A."/>
            <person name="Galens K."/>
            <person name="Fraser-Liggett C.M."/>
            <person name="Haas B.J."/>
            <person name="Inman J.M."/>
            <person name="Kent R."/>
            <person name="Lemieux S."/>
            <person name="Malavazi I."/>
            <person name="Orvis J."/>
            <person name="Roemer T."/>
            <person name="Ronning C.M."/>
            <person name="Sundaram J.P."/>
            <person name="Sutton G."/>
            <person name="Turner G."/>
            <person name="Venter J.C."/>
            <person name="White O.R."/>
            <person name="Whitty B.R."/>
            <person name="Youngman P."/>
            <person name="Wolfe K.H."/>
            <person name="Goldman G.H."/>
            <person name="Wortman J.R."/>
            <person name="Jiang B."/>
            <person name="Denning D.W."/>
            <person name="Nierman W.C."/>
        </authorList>
    </citation>
    <scope>NUCLEOTIDE SEQUENCE [LARGE SCALE GENOMIC DNA]</scope>
    <source>
        <strain evidence="2">ATCC 1007 / CBS 513.65 / DSM 816 / NCTC 3887 / NRRL 1</strain>
    </source>
</reference>
<accession>A1C4F6</accession>
<sequence length="317" mass="34869">MPPLSALYQESMLSHPYGYALYEPESSKTLQPGFCGYITELGQWTPLLGADHLPINLGDATSLARNGLTPFTHFQRAPSDSRSWGPKVSGRLKQKKLDLSAGASLLPAGIPADIGALYQYSNRDGFGAILMTQSPVVKDSLYGSTVFRLWCKANSETILRQWPDIKERGLIIVTSVYTTKFAMTNAWTESEKEVTIGFRAGAIEIGEIAPSSSWHTAEGDSGWVASEASQPDERKVVFFGGLHFKYRRLAAVLPQSHVFSASSIEKAKFRDADPEAREFTVVEKADEGDLYDVLVTAEEKGEMVEMQPAADEDDDDF</sequence>
<dbReference type="EMBL" id="DS026990">
    <property type="protein sequence ID" value="EAW15296.1"/>
    <property type="molecule type" value="Genomic_DNA"/>
</dbReference>
<dbReference type="AlphaFoldDB" id="A1C4F6"/>
<evidence type="ECO:0000313" key="2">
    <source>
        <dbReference type="Proteomes" id="UP000006701"/>
    </source>
</evidence>
<dbReference type="OrthoDB" id="2883672at2759"/>
<evidence type="ECO:0000313" key="1">
    <source>
        <dbReference type="EMBL" id="EAW15296.1"/>
    </source>
</evidence>
<dbReference type="HOGENOM" id="CLU_060580_0_0_1"/>
<name>A1C4F6_ASPCL</name>
<organism evidence="1 2">
    <name type="scientific">Aspergillus clavatus (strain ATCC 1007 / CBS 513.65 / DSM 816 / NCTC 3887 / NRRL 1 / QM 1276 / 107)</name>
    <dbReference type="NCBI Taxonomy" id="344612"/>
    <lineage>
        <taxon>Eukaryota</taxon>
        <taxon>Fungi</taxon>
        <taxon>Dikarya</taxon>
        <taxon>Ascomycota</taxon>
        <taxon>Pezizomycotina</taxon>
        <taxon>Eurotiomycetes</taxon>
        <taxon>Eurotiomycetidae</taxon>
        <taxon>Eurotiales</taxon>
        <taxon>Aspergillaceae</taxon>
        <taxon>Aspergillus</taxon>
        <taxon>Aspergillus subgen. Fumigati</taxon>
    </lineage>
</organism>
<dbReference type="OMA" id="HERYYHK"/>
<gene>
    <name evidence="1" type="ORF">ACLA_059630</name>
</gene>
<dbReference type="Proteomes" id="UP000006701">
    <property type="component" value="Unassembled WGS sequence"/>
</dbReference>
<dbReference type="RefSeq" id="XP_001276722.1">
    <property type="nucleotide sequence ID" value="XM_001276721.1"/>
</dbReference>
<protein>
    <submittedName>
        <fullName evidence="1">Uncharacterized protein</fullName>
    </submittedName>
</protein>
<dbReference type="KEGG" id="act:ACLA_059630"/>